<protein>
    <submittedName>
        <fullName evidence="1">Uncharacterized protein</fullName>
    </submittedName>
</protein>
<organism evidence="1 2">
    <name type="scientific">Coprinopsis marcescibilis</name>
    <name type="common">Agaric fungus</name>
    <name type="synonym">Psathyrella marcescibilis</name>
    <dbReference type="NCBI Taxonomy" id="230819"/>
    <lineage>
        <taxon>Eukaryota</taxon>
        <taxon>Fungi</taxon>
        <taxon>Dikarya</taxon>
        <taxon>Basidiomycota</taxon>
        <taxon>Agaricomycotina</taxon>
        <taxon>Agaricomycetes</taxon>
        <taxon>Agaricomycetidae</taxon>
        <taxon>Agaricales</taxon>
        <taxon>Agaricineae</taxon>
        <taxon>Psathyrellaceae</taxon>
        <taxon>Coprinopsis</taxon>
    </lineage>
</organism>
<proteinExistence type="predicted"/>
<gene>
    <name evidence="1" type="ORF">FA15DRAFT_37064</name>
</gene>
<keyword evidence="2" id="KW-1185">Reference proteome</keyword>
<evidence type="ECO:0000313" key="1">
    <source>
        <dbReference type="EMBL" id="TFK30889.1"/>
    </source>
</evidence>
<dbReference type="EMBL" id="ML210146">
    <property type="protein sequence ID" value="TFK30889.1"/>
    <property type="molecule type" value="Genomic_DNA"/>
</dbReference>
<sequence>MPPPVSVDAPLEFEFSNIPAIPDFCSLLGNSSPDVTSSATPVLANVSWNSSIVWPACSSTVDGNQPTTNIPHPALDFSESFTPPPRLSLNPSSNMIWILLLMQAISTPGWDAAVLQTAQNFDFPNGLFDISLNPSSESYFDIQTTPATTIVGSDWRPSKANWRNWKPG</sequence>
<dbReference type="AlphaFoldDB" id="A0A5C3LCT4"/>
<reference evidence="1 2" key="1">
    <citation type="journal article" date="2019" name="Nat. Ecol. Evol.">
        <title>Megaphylogeny resolves global patterns of mushroom evolution.</title>
        <authorList>
            <person name="Varga T."/>
            <person name="Krizsan K."/>
            <person name="Foldi C."/>
            <person name="Dima B."/>
            <person name="Sanchez-Garcia M."/>
            <person name="Sanchez-Ramirez S."/>
            <person name="Szollosi G.J."/>
            <person name="Szarkandi J.G."/>
            <person name="Papp V."/>
            <person name="Albert L."/>
            <person name="Andreopoulos W."/>
            <person name="Angelini C."/>
            <person name="Antonin V."/>
            <person name="Barry K.W."/>
            <person name="Bougher N.L."/>
            <person name="Buchanan P."/>
            <person name="Buyck B."/>
            <person name="Bense V."/>
            <person name="Catcheside P."/>
            <person name="Chovatia M."/>
            <person name="Cooper J."/>
            <person name="Damon W."/>
            <person name="Desjardin D."/>
            <person name="Finy P."/>
            <person name="Geml J."/>
            <person name="Haridas S."/>
            <person name="Hughes K."/>
            <person name="Justo A."/>
            <person name="Karasinski D."/>
            <person name="Kautmanova I."/>
            <person name="Kiss B."/>
            <person name="Kocsube S."/>
            <person name="Kotiranta H."/>
            <person name="LaButti K.M."/>
            <person name="Lechner B.E."/>
            <person name="Liimatainen K."/>
            <person name="Lipzen A."/>
            <person name="Lukacs Z."/>
            <person name="Mihaltcheva S."/>
            <person name="Morgado L.N."/>
            <person name="Niskanen T."/>
            <person name="Noordeloos M.E."/>
            <person name="Ohm R.A."/>
            <person name="Ortiz-Santana B."/>
            <person name="Ovrebo C."/>
            <person name="Racz N."/>
            <person name="Riley R."/>
            <person name="Savchenko A."/>
            <person name="Shiryaev A."/>
            <person name="Soop K."/>
            <person name="Spirin V."/>
            <person name="Szebenyi C."/>
            <person name="Tomsovsky M."/>
            <person name="Tulloss R.E."/>
            <person name="Uehling J."/>
            <person name="Grigoriev I.V."/>
            <person name="Vagvolgyi C."/>
            <person name="Papp T."/>
            <person name="Martin F.M."/>
            <person name="Miettinen O."/>
            <person name="Hibbett D.S."/>
            <person name="Nagy L.G."/>
        </authorList>
    </citation>
    <scope>NUCLEOTIDE SEQUENCE [LARGE SCALE GENOMIC DNA]</scope>
    <source>
        <strain evidence="1 2">CBS 121175</strain>
    </source>
</reference>
<accession>A0A5C3LCT4</accession>
<dbReference type="Proteomes" id="UP000307440">
    <property type="component" value="Unassembled WGS sequence"/>
</dbReference>
<name>A0A5C3LCT4_COPMA</name>
<evidence type="ECO:0000313" key="2">
    <source>
        <dbReference type="Proteomes" id="UP000307440"/>
    </source>
</evidence>